<evidence type="ECO:0000313" key="1">
    <source>
        <dbReference type="EMBL" id="WAQ85538.1"/>
    </source>
</evidence>
<dbReference type="PANTHER" id="PTHR31912">
    <property type="entry name" value="IP13529P"/>
    <property type="match status" value="1"/>
</dbReference>
<dbReference type="Proteomes" id="UP001164743">
    <property type="component" value="Chromosome 6A"/>
</dbReference>
<dbReference type="RefSeq" id="XP_053021093.1">
    <property type="nucleotide sequence ID" value="XM_053169842.1"/>
</dbReference>
<keyword evidence="2" id="KW-1185">Reference proteome</keyword>
<organism evidence="1 2">
    <name type="scientific">Puccinia triticina</name>
    <dbReference type="NCBI Taxonomy" id="208348"/>
    <lineage>
        <taxon>Eukaryota</taxon>
        <taxon>Fungi</taxon>
        <taxon>Dikarya</taxon>
        <taxon>Basidiomycota</taxon>
        <taxon>Pucciniomycotina</taxon>
        <taxon>Pucciniomycetes</taxon>
        <taxon>Pucciniales</taxon>
        <taxon>Pucciniaceae</taxon>
        <taxon>Puccinia</taxon>
    </lineage>
</organism>
<dbReference type="PANTHER" id="PTHR31912:SF34">
    <property type="entry name" value="NOTOCHORD-RELATED PROTEIN"/>
    <property type="match status" value="1"/>
</dbReference>
<sequence>MENVNEWYRMAEFRVTGKSLFVNAEEVVSCLNLQHNCHNGNCKLTKTRKLRIERNDSEVMALEITHNNEKQFILNSCSLHSVDSHQSTSGLVFKRIEPLQWIDTLHEGLNKWKANKKKGKTVIPSRPSTSRVDPSFLI</sequence>
<name>A0ABY7CJY2_9BASI</name>
<dbReference type="GeneID" id="77810737"/>
<protein>
    <submittedName>
        <fullName evidence="1">Uncharacterized protein</fullName>
    </submittedName>
</protein>
<evidence type="ECO:0000313" key="2">
    <source>
        <dbReference type="Proteomes" id="UP001164743"/>
    </source>
</evidence>
<gene>
    <name evidence="1" type="ORF">PtA15_6A166</name>
</gene>
<accession>A0ABY7CJY2</accession>
<reference evidence="1" key="1">
    <citation type="submission" date="2022-10" db="EMBL/GenBank/DDBJ databases">
        <title>Puccinia triticina Genome sequencing and assembly.</title>
        <authorList>
            <person name="Li C."/>
        </authorList>
    </citation>
    <scope>NUCLEOTIDE SEQUENCE</scope>
    <source>
        <strain evidence="1">Pt15</strain>
    </source>
</reference>
<proteinExistence type="predicted"/>
<dbReference type="EMBL" id="CP110426">
    <property type="protein sequence ID" value="WAQ85538.1"/>
    <property type="molecule type" value="Genomic_DNA"/>
</dbReference>